<dbReference type="Pfam" id="PF16321">
    <property type="entry name" value="Ribosom_S30AE_C"/>
    <property type="match status" value="1"/>
</dbReference>
<proteinExistence type="inferred from homology"/>
<dbReference type="HAMAP" id="MF_00839">
    <property type="entry name" value="HPF"/>
    <property type="match status" value="1"/>
</dbReference>
<dbReference type="GO" id="GO:0003729">
    <property type="term" value="F:mRNA binding"/>
    <property type="evidence" value="ECO:0007669"/>
    <property type="project" value="EnsemblPlants"/>
</dbReference>
<dbReference type="SUPFAM" id="SSF69754">
    <property type="entry name" value="Ribosome binding protein Y (YfiA homologue)"/>
    <property type="match status" value="1"/>
</dbReference>
<dbReference type="NCBIfam" id="TIGR00741">
    <property type="entry name" value="yfiA"/>
    <property type="match status" value="1"/>
</dbReference>
<evidence type="ECO:0000313" key="4">
    <source>
        <dbReference type="EnsemblPlants" id="Bo9g012610.1"/>
    </source>
</evidence>
<dbReference type="STRING" id="109376.A0A0D3E1F7"/>
<dbReference type="Gene3D" id="3.30.505.50">
    <property type="entry name" value="Sigma 54 modulation/S30EA ribosomal protein, C-terminal domain"/>
    <property type="match status" value="1"/>
</dbReference>
<dbReference type="PANTHER" id="PTHR33231">
    <property type="entry name" value="30S RIBOSOMAL PROTEIN"/>
    <property type="match status" value="1"/>
</dbReference>
<dbReference type="InterPro" id="IPR050574">
    <property type="entry name" value="HPF/YfiA_ribosome-assoc"/>
</dbReference>
<feature type="domain" description="Sigma 54 modulation/S30EA ribosomal protein C-terminal" evidence="3">
    <location>
        <begin position="256"/>
        <end position="309"/>
    </location>
</feature>
<dbReference type="EnsemblPlants" id="Bo9g012610.1">
    <property type="protein sequence ID" value="Bo9g012610.1"/>
    <property type="gene ID" value="Bo9g012610"/>
</dbReference>
<evidence type="ECO:0000256" key="2">
    <source>
        <dbReference type="SAM" id="MobiDB-lite"/>
    </source>
</evidence>
<dbReference type="InterPro" id="IPR038416">
    <property type="entry name" value="Ribosom_S30AE_C_sf"/>
</dbReference>
<dbReference type="FunFam" id="3.30.505.50:FF:000003">
    <property type="entry name" value="ribosome-binding factor PSRP1, chloroplastic"/>
    <property type="match status" value="1"/>
</dbReference>
<dbReference type="Pfam" id="PF02482">
    <property type="entry name" value="Ribosomal_S30AE"/>
    <property type="match status" value="1"/>
</dbReference>
<dbReference type="PANTHER" id="PTHR33231:SF1">
    <property type="entry name" value="30S RIBOSOMAL PROTEIN"/>
    <property type="match status" value="1"/>
</dbReference>
<name>A0A0D3E1F7_BRAOL</name>
<keyword evidence="1" id="KW-0810">Translation regulation</keyword>
<dbReference type="Gramene" id="Bo9g012610.1">
    <property type="protein sequence ID" value="Bo9g012610.1"/>
    <property type="gene ID" value="Bo9g012610"/>
</dbReference>
<keyword evidence="5" id="KW-1185">Reference proteome</keyword>
<dbReference type="Proteomes" id="UP000032141">
    <property type="component" value="Chromosome C9"/>
</dbReference>
<evidence type="ECO:0000313" key="5">
    <source>
        <dbReference type="Proteomes" id="UP000032141"/>
    </source>
</evidence>
<accession>A0A0D3E1F7</accession>
<dbReference type="GO" id="GO:0022627">
    <property type="term" value="C:cytosolic small ribosomal subunit"/>
    <property type="evidence" value="ECO:0007669"/>
    <property type="project" value="TreeGrafter"/>
</dbReference>
<dbReference type="HOGENOM" id="CLU_071472_1_0_1"/>
<reference evidence="4" key="2">
    <citation type="submission" date="2015-03" db="UniProtKB">
        <authorList>
            <consortium name="EnsemblPlants"/>
        </authorList>
    </citation>
    <scope>IDENTIFICATION</scope>
</reference>
<sequence>SKKTYPSDQSSYFNSLHSSLHFTKNLSLSNQMTTILGFSQTKFHHCNVSISSPPCSSSSTVVSMAGRRSDSKTLRSGFLGRITYQDRLPSTGRRSAIPAKMSWDGPLASVKLIIQGKNLELSEAIKQHVEDKVGKAVQKHSHLVREVDVRLSVRGGEFGKGPKIRRCEVTLFTKKHGVVRGEEDAETVYACIDLVSTIIQRKLRKIKEKDSDHGRHMKGFNRSQVRDPVIEPVVEDAEDVTESIPGGGEEEDDLIKEIVRTKYFEMPPLTVSEAVEQLELVAHDFYGFQNEETGEINIVYKRREGGYGLIIPKKDGKAQKVEPLSTEQLNEHSFAE</sequence>
<protein>
    <recommendedName>
        <fullName evidence="3">Sigma 54 modulation/S30EA ribosomal protein C-terminal domain-containing protein</fullName>
    </recommendedName>
</protein>
<dbReference type="InterPro" id="IPR034694">
    <property type="entry name" value="HPF_long/plastid"/>
</dbReference>
<dbReference type="eggNOG" id="ENOG502QQ0F">
    <property type="taxonomic scope" value="Eukaryota"/>
</dbReference>
<feature type="region of interest" description="Disordered" evidence="2">
    <location>
        <begin position="316"/>
        <end position="336"/>
    </location>
</feature>
<dbReference type="OMA" id="TVFTKKH"/>
<dbReference type="InterPro" id="IPR003489">
    <property type="entry name" value="RHF/RaiA"/>
</dbReference>
<dbReference type="FunFam" id="3.30.160.100:FF:000006">
    <property type="entry name" value="Ribosome-binding factor PSRP1, chloroplastic"/>
    <property type="match status" value="1"/>
</dbReference>
<dbReference type="GO" id="GO:0045900">
    <property type="term" value="P:negative regulation of translational elongation"/>
    <property type="evidence" value="ECO:0007669"/>
    <property type="project" value="TreeGrafter"/>
</dbReference>
<dbReference type="CDD" id="cd00552">
    <property type="entry name" value="RaiA"/>
    <property type="match status" value="1"/>
</dbReference>
<evidence type="ECO:0000256" key="1">
    <source>
        <dbReference type="ARBA" id="ARBA00022845"/>
    </source>
</evidence>
<dbReference type="Gene3D" id="3.30.160.100">
    <property type="entry name" value="Ribosome hibernation promotion factor-like"/>
    <property type="match status" value="1"/>
</dbReference>
<dbReference type="GO" id="GO:0043024">
    <property type="term" value="F:ribosomal small subunit binding"/>
    <property type="evidence" value="ECO:0007669"/>
    <property type="project" value="TreeGrafter"/>
</dbReference>
<reference evidence="4 5" key="1">
    <citation type="journal article" date="2014" name="Genome Biol.">
        <title>Transcriptome and methylome profiling reveals relics of genome dominance in the mesopolyploid Brassica oleracea.</title>
        <authorList>
            <person name="Parkin I.A."/>
            <person name="Koh C."/>
            <person name="Tang H."/>
            <person name="Robinson S.J."/>
            <person name="Kagale S."/>
            <person name="Clarke W.E."/>
            <person name="Town C.D."/>
            <person name="Nixon J."/>
            <person name="Krishnakumar V."/>
            <person name="Bidwell S.L."/>
            <person name="Denoeud F."/>
            <person name="Belcram H."/>
            <person name="Links M.G."/>
            <person name="Just J."/>
            <person name="Clarke C."/>
            <person name="Bender T."/>
            <person name="Huebert T."/>
            <person name="Mason A.S."/>
            <person name="Pires J.C."/>
            <person name="Barker G."/>
            <person name="Moore J."/>
            <person name="Walley P.G."/>
            <person name="Manoli S."/>
            <person name="Batley J."/>
            <person name="Edwards D."/>
            <person name="Nelson M.N."/>
            <person name="Wang X."/>
            <person name="Paterson A.H."/>
            <person name="King G."/>
            <person name="Bancroft I."/>
            <person name="Chalhoub B."/>
            <person name="Sharpe A.G."/>
        </authorList>
    </citation>
    <scope>NUCLEOTIDE SEQUENCE</scope>
    <source>
        <strain evidence="4 5">cv. TO1000</strain>
    </source>
</reference>
<dbReference type="InterPro" id="IPR032528">
    <property type="entry name" value="Ribosom_S30AE_C"/>
</dbReference>
<dbReference type="InterPro" id="IPR036567">
    <property type="entry name" value="RHF-like"/>
</dbReference>
<dbReference type="AlphaFoldDB" id="A0A0D3E1F7"/>
<evidence type="ECO:0000259" key="3">
    <source>
        <dbReference type="Pfam" id="PF16321"/>
    </source>
</evidence>
<organism evidence="4 5">
    <name type="scientific">Brassica oleracea var. oleracea</name>
    <dbReference type="NCBI Taxonomy" id="109376"/>
    <lineage>
        <taxon>Eukaryota</taxon>
        <taxon>Viridiplantae</taxon>
        <taxon>Streptophyta</taxon>
        <taxon>Embryophyta</taxon>
        <taxon>Tracheophyta</taxon>
        <taxon>Spermatophyta</taxon>
        <taxon>Magnoliopsida</taxon>
        <taxon>eudicotyledons</taxon>
        <taxon>Gunneridae</taxon>
        <taxon>Pentapetalae</taxon>
        <taxon>rosids</taxon>
        <taxon>malvids</taxon>
        <taxon>Brassicales</taxon>
        <taxon>Brassicaceae</taxon>
        <taxon>Brassiceae</taxon>
        <taxon>Brassica</taxon>
    </lineage>
</organism>